<keyword evidence="4" id="KW-1185">Reference proteome</keyword>
<dbReference type="PANTHER" id="PTHR43968">
    <property type="match status" value="1"/>
</dbReference>
<dbReference type="SUPFAM" id="SSF52833">
    <property type="entry name" value="Thioredoxin-like"/>
    <property type="match status" value="1"/>
</dbReference>
<dbReference type="PROSITE" id="PS50404">
    <property type="entry name" value="GST_NTER"/>
    <property type="match status" value="1"/>
</dbReference>
<dbReference type="SUPFAM" id="SSF47616">
    <property type="entry name" value="GST C-terminal domain-like"/>
    <property type="match status" value="1"/>
</dbReference>
<evidence type="ECO:0008006" key="5">
    <source>
        <dbReference type="Google" id="ProtNLM"/>
    </source>
</evidence>
<dbReference type="Pfam" id="PF13417">
    <property type="entry name" value="GST_N_3"/>
    <property type="match status" value="1"/>
</dbReference>
<dbReference type="EMBL" id="NAJQ01000479">
    <property type="protein sequence ID" value="TKA68931.1"/>
    <property type="molecule type" value="Genomic_DNA"/>
</dbReference>
<dbReference type="InterPro" id="IPR036249">
    <property type="entry name" value="Thioredoxin-like_sf"/>
</dbReference>
<dbReference type="Gene3D" id="3.40.30.10">
    <property type="entry name" value="Glutaredoxin"/>
    <property type="match status" value="1"/>
</dbReference>
<dbReference type="STRING" id="329884.A0A4U0WZQ6"/>
<gene>
    <name evidence="3" type="ORF">B0A55_08472</name>
</gene>
<evidence type="ECO:0000313" key="3">
    <source>
        <dbReference type="EMBL" id="TKA68931.1"/>
    </source>
</evidence>
<name>A0A4U0WZQ6_9PEZI</name>
<dbReference type="InterPro" id="IPR040079">
    <property type="entry name" value="Glutathione_S-Trfase"/>
</dbReference>
<dbReference type="InterPro" id="IPR010987">
    <property type="entry name" value="Glutathione-S-Trfase_C-like"/>
</dbReference>
<protein>
    <recommendedName>
        <fullName evidence="5">GST N-terminal domain-containing protein</fullName>
    </recommendedName>
</protein>
<proteinExistence type="predicted"/>
<dbReference type="GO" id="GO:0005737">
    <property type="term" value="C:cytoplasm"/>
    <property type="evidence" value="ECO:0007669"/>
    <property type="project" value="TreeGrafter"/>
</dbReference>
<dbReference type="Gene3D" id="1.20.1050.10">
    <property type="match status" value="1"/>
</dbReference>
<organism evidence="3 4">
    <name type="scientific">Friedmanniomyces simplex</name>
    <dbReference type="NCBI Taxonomy" id="329884"/>
    <lineage>
        <taxon>Eukaryota</taxon>
        <taxon>Fungi</taxon>
        <taxon>Dikarya</taxon>
        <taxon>Ascomycota</taxon>
        <taxon>Pezizomycotina</taxon>
        <taxon>Dothideomycetes</taxon>
        <taxon>Dothideomycetidae</taxon>
        <taxon>Mycosphaerellales</taxon>
        <taxon>Teratosphaeriaceae</taxon>
        <taxon>Friedmanniomyces</taxon>
    </lineage>
</organism>
<dbReference type="Proteomes" id="UP000309340">
    <property type="component" value="Unassembled WGS sequence"/>
</dbReference>
<dbReference type="InterPro" id="IPR050983">
    <property type="entry name" value="GST_Omega/HSP26"/>
</dbReference>
<dbReference type="InterPro" id="IPR036282">
    <property type="entry name" value="Glutathione-S-Trfase_C_sf"/>
</dbReference>
<feature type="domain" description="GST C-terminal" evidence="2">
    <location>
        <begin position="88"/>
        <end position="214"/>
    </location>
</feature>
<sequence>MWTLISASPSPYARKVRIALAEKSIPFTLQTEVPWDHTTVTPQYNPLEKLPVLILDDGKTAIYESYYILEWLEAKHPEPALLPSDIDDRLFAKKVEVVCDGMCDAMVIAFFERMREPEKQSEPWKARQMRKVEGGLRQLATWVDERQGQYLIGDRLTIADLAIAAFLGWFAIRWSEHQWQTQYPALKQYWEGLEALHNFKETRPSPQTMKDQVV</sequence>
<evidence type="ECO:0000259" key="2">
    <source>
        <dbReference type="PROSITE" id="PS50405"/>
    </source>
</evidence>
<dbReference type="AlphaFoldDB" id="A0A4U0WZQ6"/>
<dbReference type="InterPro" id="IPR004046">
    <property type="entry name" value="GST_C"/>
</dbReference>
<dbReference type="PANTHER" id="PTHR43968:SF6">
    <property type="entry name" value="GLUTATHIONE S-TRANSFERASE OMEGA"/>
    <property type="match status" value="1"/>
</dbReference>
<accession>A0A4U0WZQ6</accession>
<dbReference type="SFLD" id="SFLDS00019">
    <property type="entry name" value="Glutathione_Transferase_(cytos"/>
    <property type="match status" value="1"/>
</dbReference>
<evidence type="ECO:0000259" key="1">
    <source>
        <dbReference type="PROSITE" id="PS50404"/>
    </source>
</evidence>
<dbReference type="CDD" id="cd03205">
    <property type="entry name" value="GST_C_6"/>
    <property type="match status" value="1"/>
</dbReference>
<evidence type="ECO:0000313" key="4">
    <source>
        <dbReference type="Proteomes" id="UP000309340"/>
    </source>
</evidence>
<dbReference type="Pfam" id="PF00043">
    <property type="entry name" value="GST_C"/>
    <property type="match status" value="1"/>
</dbReference>
<dbReference type="PROSITE" id="PS50405">
    <property type="entry name" value="GST_CTER"/>
    <property type="match status" value="1"/>
</dbReference>
<feature type="domain" description="GST N-terminal" evidence="1">
    <location>
        <begin position="1"/>
        <end position="80"/>
    </location>
</feature>
<dbReference type="OrthoDB" id="249703at2759"/>
<comment type="caution">
    <text evidence="3">The sequence shown here is derived from an EMBL/GenBank/DDBJ whole genome shotgun (WGS) entry which is preliminary data.</text>
</comment>
<dbReference type="SFLD" id="SFLDG00358">
    <property type="entry name" value="Main_(cytGST)"/>
    <property type="match status" value="1"/>
</dbReference>
<dbReference type="InterPro" id="IPR004045">
    <property type="entry name" value="Glutathione_S-Trfase_N"/>
</dbReference>
<reference evidence="3 4" key="1">
    <citation type="submission" date="2017-03" db="EMBL/GenBank/DDBJ databases">
        <title>Genomes of endolithic fungi from Antarctica.</title>
        <authorList>
            <person name="Coleine C."/>
            <person name="Masonjones S."/>
            <person name="Stajich J.E."/>
        </authorList>
    </citation>
    <scope>NUCLEOTIDE SEQUENCE [LARGE SCALE GENOMIC DNA]</scope>
    <source>
        <strain evidence="3 4">CCFEE 5184</strain>
    </source>
</reference>